<dbReference type="PANTHER" id="PTHR19446">
    <property type="entry name" value="REVERSE TRANSCRIPTASES"/>
    <property type="match status" value="1"/>
</dbReference>
<keyword evidence="2" id="KW-1185">Reference proteome</keyword>
<accession>A0A9L0R8A4</accession>
<name>A0A9L0R8A4_HORSE</name>
<reference evidence="1" key="3">
    <citation type="submission" date="2025-09" db="UniProtKB">
        <authorList>
            <consortium name="Ensembl"/>
        </authorList>
    </citation>
    <scope>IDENTIFICATION</scope>
    <source>
        <strain evidence="1">Thoroughbred</strain>
    </source>
</reference>
<protein>
    <submittedName>
        <fullName evidence="1">Uncharacterized protein</fullName>
    </submittedName>
</protein>
<dbReference type="GeneTree" id="ENSGT01150000286916"/>
<reference evidence="1 2" key="1">
    <citation type="journal article" date="2009" name="Science">
        <title>Genome sequence, comparative analysis, and population genetics of the domestic horse.</title>
        <authorList>
            <consortium name="Broad Institute Genome Sequencing Platform"/>
            <consortium name="Broad Institute Whole Genome Assembly Team"/>
            <person name="Wade C.M."/>
            <person name="Giulotto E."/>
            <person name="Sigurdsson S."/>
            <person name="Zoli M."/>
            <person name="Gnerre S."/>
            <person name="Imsland F."/>
            <person name="Lear T.L."/>
            <person name="Adelson D.L."/>
            <person name="Bailey E."/>
            <person name="Bellone R.R."/>
            <person name="Bloecker H."/>
            <person name="Distl O."/>
            <person name="Edgar R.C."/>
            <person name="Garber M."/>
            <person name="Leeb T."/>
            <person name="Mauceli E."/>
            <person name="MacLeod J.N."/>
            <person name="Penedo M.C.T."/>
            <person name="Raison J.M."/>
            <person name="Sharpe T."/>
            <person name="Vogel J."/>
            <person name="Andersson L."/>
            <person name="Antczak D.F."/>
            <person name="Biagi T."/>
            <person name="Binns M.M."/>
            <person name="Chowdhary B.P."/>
            <person name="Coleman S.J."/>
            <person name="Della Valle G."/>
            <person name="Fryc S."/>
            <person name="Guerin G."/>
            <person name="Hasegawa T."/>
            <person name="Hill E.W."/>
            <person name="Jurka J."/>
            <person name="Kiialainen A."/>
            <person name="Lindgren G."/>
            <person name="Liu J."/>
            <person name="Magnani E."/>
            <person name="Mickelson J.R."/>
            <person name="Murray J."/>
            <person name="Nergadze S.G."/>
            <person name="Onofrio R."/>
            <person name="Pedroni S."/>
            <person name="Piras M.F."/>
            <person name="Raudsepp T."/>
            <person name="Rocchi M."/>
            <person name="Roeed K.H."/>
            <person name="Ryder O.A."/>
            <person name="Searle S."/>
            <person name="Skow L."/>
            <person name="Swinburne J.E."/>
            <person name="Syvaenen A.C."/>
            <person name="Tozaki T."/>
            <person name="Valberg S.J."/>
            <person name="Vaudin M."/>
            <person name="White J.R."/>
            <person name="Zody M.C."/>
            <person name="Lander E.S."/>
            <person name="Lindblad-Toh K."/>
        </authorList>
    </citation>
    <scope>NUCLEOTIDE SEQUENCE [LARGE SCALE GENOMIC DNA]</scope>
    <source>
        <strain evidence="1 2">Thoroughbred</strain>
    </source>
</reference>
<organism evidence="1 2">
    <name type="scientific">Equus caballus</name>
    <name type="common">Horse</name>
    <dbReference type="NCBI Taxonomy" id="9796"/>
    <lineage>
        <taxon>Eukaryota</taxon>
        <taxon>Metazoa</taxon>
        <taxon>Chordata</taxon>
        <taxon>Craniata</taxon>
        <taxon>Vertebrata</taxon>
        <taxon>Euteleostomi</taxon>
        <taxon>Mammalia</taxon>
        <taxon>Eutheria</taxon>
        <taxon>Laurasiatheria</taxon>
        <taxon>Perissodactyla</taxon>
        <taxon>Equidae</taxon>
        <taxon>Equus</taxon>
    </lineage>
</organism>
<reference evidence="1" key="2">
    <citation type="submission" date="2025-08" db="UniProtKB">
        <authorList>
            <consortium name="Ensembl"/>
        </authorList>
    </citation>
    <scope>IDENTIFICATION</scope>
    <source>
        <strain evidence="1">Thoroughbred</strain>
    </source>
</reference>
<sequence>MQSLSRPQGHFFTEIEQTIRKFVWHHKRPQITKAILRKKKEAGGIMLHDFKLYYKAIVIKTVWYCHKNRHIDEWNKTETLEINSHIYGQLIYNKGSKNIQWRKDSLFNKWYWENWTATCKRMKVDHYLTPDTKINPKWIKDLNIRPKTITLLEENIGSKLLDIGLGNDFLNLTPKAKASKWHYIKLNSFYIAKETINEIKKQPTKGKKIFANHISDKGLISKIYKELIEFHSKETI</sequence>
<dbReference type="Ensembl" id="ENSECAT00000082169.1">
    <property type="protein sequence ID" value="ENSECAP00000057991.1"/>
    <property type="gene ID" value="ENSECAG00000054670.1"/>
</dbReference>
<dbReference type="AlphaFoldDB" id="A0A9L0R8A4"/>
<evidence type="ECO:0000313" key="2">
    <source>
        <dbReference type="Proteomes" id="UP000002281"/>
    </source>
</evidence>
<evidence type="ECO:0000313" key="1">
    <source>
        <dbReference type="Ensembl" id="ENSECAP00000057991.1"/>
    </source>
</evidence>
<dbReference type="Proteomes" id="UP000002281">
    <property type="component" value="Chromosome 16"/>
</dbReference>
<proteinExistence type="predicted"/>